<dbReference type="PANTHER" id="PTHR31503:SF80">
    <property type="entry name" value="EF-HAND DOMAIN-CONTAINING PROTEIN"/>
    <property type="match status" value="1"/>
</dbReference>
<dbReference type="GO" id="GO:0016020">
    <property type="term" value="C:membrane"/>
    <property type="evidence" value="ECO:0007669"/>
    <property type="project" value="InterPro"/>
</dbReference>
<evidence type="ECO:0000256" key="1">
    <source>
        <dbReference type="ARBA" id="ARBA00022449"/>
    </source>
</evidence>
<dbReference type="GO" id="GO:0015369">
    <property type="term" value="F:calcium:proton antiporter activity"/>
    <property type="evidence" value="ECO:0007669"/>
    <property type="project" value="TreeGrafter"/>
</dbReference>
<evidence type="ECO:0000256" key="2">
    <source>
        <dbReference type="ARBA" id="ARBA00023065"/>
    </source>
</evidence>
<evidence type="ECO:0000313" key="7">
    <source>
        <dbReference type="EMBL" id="GAV78776.1"/>
    </source>
</evidence>
<gene>
    <name evidence="7" type="ORF">CFOL_v3_22241</name>
</gene>
<dbReference type="AlphaFoldDB" id="A0A1Q3CEU8"/>
<feature type="transmembrane region" description="Helical" evidence="4">
    <location>
        <begin position="216"/>
        <end position="238"/>
    </location>
</feature>
<accession>A0A1Q3CEU8</accession>
<comment type="caution">
    <text evidence="7">The sequence shown here is derived from an EMBL/GenBank/DDBJ whole genome shotgun (WGS) entry which is preliminary data.</text>
</comment>
<evidence type="ECO:0000256" key="4">
    <source>
        <dbReference type="SAM" id="Phobius"/>
    </source>
</evidence>
<dbReference type="GO" id="GO:0006874">
    <property type="term" value="P:intracellular calcium ion homeostasis"/>
    <property type="evidence" value="ECO:0007669"/>
    <property type="project" value="TreeGrafter"/>
</dbReference>
<evidence type="ECO:0000256" key="5">
    <source>
        <dbReference type="SAM" id="SignalP"/>
    </source>
</evidence>
<dbReference type="PROSITE" id="PS50222">
    <property type="entry name" value="EF_HAND_2"/>
    <property type="match status" value="2"/>
</dbReference>
<reference evidence="8" key="1">
    <citation type="submission" date="2016-04" db="EMBL/GenBank/DDBJ databases">
        <title>Cephalotus genome sequencing.</title>
        <authorList>
            <person name="Fukushima K."/>
            <person name="Hasebe M."/>
            <person name="Fang X."/>
        </authorList>
    </citation>
    <scope>NUCLEOTIDE SEQUENCE [LARGE SCALE GENOMIC DNA]</scope>
    <source>
        <strain evidence="8">cv. St1</strain>
    </source>
</reference>
<keyword evidence="5" id="KW-0732">Signal</keyword>
<keyword evidence="2" id="KW-0406">Ion transport</keyword>
<organism evidence="7 8">
    <name type="scientific">Cephalotus follicularis</name>
    <name type="common">Albany pitcher plant</name>
    <dbReference type="NCBI Taxonomy" id="3775"/>
    <lineage>
        <taxon>Eukaryota</taxon>
        <taxon>Viridiplantae</taxon>
        <taxon>Streptophyta</taxon>
        <taxon>Embryophyta</taxon>
        <taxon>Tracheophyta</taxon>
        <taxon>Spermatophyta</taxon>
        <taxon>Magnoliopsida</taxon>
        <taxon>eudicotyledons</taxon>
        <taxon>Gunneridae</taxon>
        <taxon>Pentapetalae</taxon>
        <taxon>rosids</taxon>
        <taxon>fabids</taxon>
        <taxon>Oxalidales</taxon>
        <taxon>Cephalotaceae</taxon>
        <taxon>Cephalotus</taxon>
    </lineage>
</organism>
<feature type="transmembrane region" description="Helical" evidence="4">
    <location>
        <begin position="461"/>
        <end position="485"/>
    </location>
</feature>
<keyword evidence="1" id="KW-0050">Antiport</keyword>
<dbReference type="CDD" id="cd00051">
    <property type="entry name" value="EFh"/>
    <property type="match status" value="1"/>
</dbReference>
<feature type="domain" description="EF-hand" evidence="6">
    <location>
        <begin position="270"/>
        <end position="305"/>
    </location>
</feature>
<feature type="signal peptide" evidence="5">
    <location>
        <begin position="1"/>
        <end position="20"/>
    </location>
</feature>
<feature type="transmembrane region" description="Helical" evidence="4">
    <location>
        <begin position="60"/>
        <end position="81"/>
    </location>
</feature>
<dbReference type="InterPro" id="IPR011992">
    <property type="entry name" value="EF-hand-dom_pair"/>
</dbReference>
<keyword evidence="4" id="KW-0812">Transmembrane</keyword>
<evidence type="ECO:0000259" key="6">
    <source>
        <dbReference type="PROSITE" id="PS50222"/>
    </source>
</evidence>
<feature type="region of interest" description="Disordered" evidence="3">
    <location>
        <begin position="354"/>
        <end position="383"/>
    </location>
</feature>
<feature type="domain" description="EF-hand" evidence="6">
    <location>
        <begin position="310"/>
        <end position="345"/>
    </location>
</feature>
<dbReference type="SUPFAM" id="SSF47473">
    <property type="entry name" value="EF-hand"/>
    <property type="match status" value="1"/>
</dbReference>
<dbReference type="InParanoid" id="A0A1Q3CEU8"/>
<name>A0A1Q3CEU8_CEPFO</name>
<protein>
    <recommendedName>
        <fullName evidence="6">EF-hand domain-containing protein</fullName>
    </recommendedName>
</protein>
<keyword evidence="4" id="KW-1133">Transmembrane helix</keyword>
<feature type="transmembrane region" description="Helical" evidence="4">
    <location>
        <begin position="497"/>
        <end position="514"/>
    </location>
</feature>
<dbReference type="Pfam" id="PF13499">
    <property type="entry name" value="EF-hand_7"/>
    <property type="match status" value="1"/>
</dbReference>
<feature type="transmembrane region" description="Helical" evidence="4">
    <location>
        <begin position="93"/>
        <end position="116"/>
    </location>
</feature>
<dbReference type="Gene3D" id="1.10.238.10">
    <property type="entry name" value="EF-hand"/>
    <property type="match status" value="1"/>
</dbReference>
<feature type="transmembrane region" description="Helical" evidence="4">
    <location>
        <begin position="136"/>
        <end position="158"/>
    </location>
</feature>
<dbReference type="PANTHER" id="PTHR31503">
    <property type="entry name" value="VACUOLAR CALCIUM ION TRANSPORTER"/>
    <property type="match status" value="1"/>
</dbReference>
<dbReference type="GO" id="GO:0005509">
    <property type="term" value="F:calcium ion binding"/>
    <property type="evidence" value="ECO:0007669"/>
    <property type="project" value="InterPro"/>
</dbReference>
<dbReference type="Proteomes" id="UP000187406">
    <property type="component" value="Unassembled WGS sequence"/>
</dbReference>
<keyword evidence="8" id="KW-1185">Reference proteome</keyword>
<proteinExistence type="predicted"/>
<feature type="transmembrane region" description="Helical" evidence="4">
    <location>
        <begin position="387"/>
        <end position="409"/>
    </location>
</feature>
<feature type="transmembrane region" description="Helical" evidence="4">
    <location>
        <begin position="421"/>
        <end position="440"/>
    </location>
</feature>
<keyword evidence="1" id="KW-0813">Transport</keyword>
<dbReference type="OrthoDB" id="26525at2759"/>
<keyword evidence="4" id="KW-0472">Membrane</keyword>
<dbReference type="EMBL" id="BDDD01001860">
    <property type="protein sequence ID" value="GAV78776.1"/>
    <property type="molecule type" value="Genomic_DNA"/>
</dbReference>
<evidence type="ECO:0000256" key="3">
    <source>
        <dbReference type="SAM" id="MobiDB-lite"/>
    </source>
</evidence>
<evidence type="ECO:0000313" key="8">
    <source>
        <dbReference type="Proteomes" id="UP000187406"/>
    </source>
</evidence>
<dbReference type="InterPro" id="IPR002048">
    <property type="entry name" value="EF_hand_dom"/>
</dbReference>
<dbReference type="InterPro" id="IPR004713">
    <property type="entry name" value="CaH_exchang"/>
</dbReference>
<feature type="compositionally biased region" description="Basic and acidic residues" evidence="3">
    <location>
        <begin position="373"/>
        <end position="383"/>
    </location>
</feature>
<feature type="non-terminal residue" evidence="7">
    <location>
        <position position="1"/>
    </location>
</feature>
<sequence length="546" mass="60481">GGTGSVVLFLVLLTIQFGNGHNSIEEKSSLISDGMHQTTTTTTTVTCEATYGFLPCTTTLWGQLFLMVVYEYLLYLSANYVSKGSELFFETFGTGLLGASLFQMIGLIPQLLMVIVSGVSASEETVASMATMGMGLNAGSVVMTLTLVWGSIIAFGSYNLSESSASSNSDNTKFFRYGVTTDVETKHTARIMMLSVIPFLLLQLAKILSSSSAKRVVVLIALIVSLASLIGYCTYQVFQPWIQNRRLEYLMRKYIPKNLVRSLRTADGKPNEPAVKQVFHKIDKNSNTYVSTDELRVLILGIQIEEVGLDEDDFLENVMEEFDVSDDSQITEMEFVKGLSTWLNKSANQKEIYKTNSKKTTSTTDEEQQSLLDGKKKKESKSNDKPWINYTKAAFLVTIGTGITTLLALPTMETIYEFSTAASIPSFLVSYVVLPIALSYRQSWNAITSARQKTEKATSLTFSETYAGVIMNNLLGISTFLLLVYIRDLTWDVSTEVLVVLIFCTATGLTASFITKFPFWTSIIAYILYPLSILLIYLLTDVLGWS</sequence>
<feature type="chain" id="PRO_5012162298" description="EF-hand domain-containing protein" evidence="5">
    <location>
        <begin position="21"/>
        <end position="546"/>
    </location>
</feature>
<feature type="transmembrane region" description="Helical" evidence="4">
    <location>
        <begin position="526"/>
        <end position="545"/>
    </location>
</feature>
<feature type="compositionally biased region" description="Low complexity" evidence="3">
    <location>
        <begin position="354"/>
        <end position="363"/>
    </location>
</feature>